<accession>A0ABW9A7W5</accession>
<evidence type="ECO:0000256" key="2">
    <source>
        <dbReference type="ARBA" id="ARBA00022475"/>
    </source>
</evidence>
<feature type="transmembrane region" description="Helical" evidence="7">
    <location>
        <begin position="520"/>
        <end position="537"/>
    </location>
</feature>
<evidence type="ECO:0000256" key="4">
    <source>
        <dbReference type="ARBA" id="ARBA00022989"/>
    </source>
</evidence>
<evidence type="ECO:0000259" key="8">
    <source>
        <dbReference type="Pfam" id="PF12805"/>
    </source>
</evidence>
<feature type="transmembrane region" description="Helical" evidence="7">
    <location>
        <begin position="467"/>
        <end position="484"/>
    </location>
</feature>
<dbReference type="RefSeq" id="WP_408158150.1">
    <property type="nucleotide sequence ID" value="NZ_JAQQFM010000005.1"/>
</dbReference>
<keyword evidence="5 7" id="KW-0472">Membrane</keyword>
<organism evidence="10 11">
    <name type="scientific">Herbaspirillum lusitanum</name>
    <dbReference type="NCBI Taxonomy" id="213312"/>
    <lineage>
        <taxon>Bacteria</taxon>
        <taxon>Pseudomonadati</taxon>
        <taxon>Pseudomonadota</taxon>
        <taxon>Betaproteobacteria</taxon>
        <taxon>Burkholderiales</taxon>
        <taxon>Oxalobacteraceae</taxon>
        <taxon>Herbaspirillum</taxon>
    </lineage>
</organism>
<feature type="transmembrane region" description="Helical" evidence="7">
    <location>
        <begin position="91"/>
        <end position="110"/>
    </location>
</feature>
<dbReference type="Proteomes" id="UP001629246">
    <property type="component" value="Unassembled WGS sequence"/>
</dbReference>
<reference evidence="10 11" key="1">
    <citation type="journal article" date="2024" name="Chem. Sci.">
        <title>Discovery of megapolipeptins by genome mining of a Burkholderiales bacteria collection.</title>
        <authorList>
            <person name="Paulo B.S."/>
            <person name="Recchia M.J.J."/>
            <person name="Lee S."/>
            <person name="Fergusson C.H."/>
            <person name="Romanowski S.B."/>
            <person name="Hernandez A."/>
            <person name="Krull N."/>
            <person name="Liu D.Y."/>
            <person name="Cavanagh H."/>
            <person name="Bos A."/>
            <person name="Gray C.A."/>
            <person name="Murphy B.T."/>
            <person name="Linington R.G."/>
            <person name="Eustaquio A.S."/>
        </authorList>
    </citation>
    <scope>NUCLEOTIDE SEQUENCE [LARGE SCALE GENOMIC DNA]</scope>
    <source>
        <strain evidence="10 11">RL21-008-BIB-A</strain>
    </source>
</reference>
<feature type="transmembrane region" description="Helical" evidence="7">
    <location>
        <begin position="66"/>
        <end position="85"/>
    </location>
</feature>
<feature type="transmembrane region" description="Helical" evidence="7">
    <location>
        <begin position="491"/>
        <end position="508"/>
    </location>
</feature>
<dbReference type="PANTHER" id="PTHR30509:SF9">
    <property type="entry name" value="MULTIDRUG RESISTANCE PROTEIN MDTO"/>
    <property type="match status" value="1"/>
</dbReference>
<evidence type="ECO:0000256" key="5">
    <source>
        <dbReference type="ARBA" id="ARBA00023136"/>
    </source>
</evidence>
<dbReference type="EMBL" id="JAQQFM010000005">
    <property type="protein sequence ID" value="MFL9924993.1"/>
    <property type="molecule type" value="Genomic_DNA"/>
</dbReference>
<evidence type="ECO:0000256" key="7">
    <source>
        <dbReference type="SAM" id="Phobius"/>
    </source>
</evidence>
<gene>
    <name evidence="10" type="ORF">PQR62_12015</name>
</gene>
<feature type="transmembrane region" description="Helical" evidence="7">
    <location>
        <begin position="12"/>
        <end position="34"/>
    </location>
</feature>
<feature type="domain" description="Integral membrane protein YccS N-terminal" evidence="8">
    <location>
        <begin position="69"/>
        <end position="341"/>
    </location>
</feature>
<dbReference type="PANTHER" id="PTHR30509">
    <property type="entry name" value="P-HYDROXYBENZOIC ACID EFFLUX PUMP SUBUNIT-RELATED"/>
    <property type="match status" value="1"/>
</dbReference>
<sequence length="748" mass="84231">MHYALDIRTFLFSHYFYTGVRIAIGVIGLTLLVFNVADDMQVTMTVFLGALCTSLMDLPSPLRHKFNEMLAGVLLCTLVMLIISLCAPFPWLVSAMMVVVSFFASMMVVYGKKTMPLQFAALMVMTLTMENQLPIGAAIIHSFFFLCGGLGYLAYSMAVSWFLRRRIKQQILAEALFELARYLRIKADFYDVRKDLTAQFNLLVRQQIVLADKQQAARDLILRDLHTKQDGLLVQVHLSMLELYEQILSTHGDYAFLRSHFGDSDVMIFLRDLANKTAEDIESIAYAITRKRESTPSVNYKAELRAIQYEMQQLQQDNQAGKIPDEALTILRVTYNKIRDIIELIGQLHLATSRPVDPIPILPGSDMTPFMTQQKYKFGLLLSNLRWQSPIFRFAIRVALAVTTGLWISNHLPYMAHGYWIVLTIVIILKPNFSSTKQRMADRLIGTVIGCLITALILRFVHSQAGLMAVLFLASVAAPAFTYVKYRYTAIAASVQILMLLNLLLPAGHQGVVGERLVDTIIGVIIATIFSYVLPSWEYRDLPRLMRGVLKSGERYLTASRDMLEGKVGDDFFYRVCRKGFMDSLSALISALVRMMDEPVSKHRAVKEINRFIVQNYLVAAHIAALRILLRRHAEGLPRDAVNDIVERSYQQASDQISTAQRILAPAKMRKAKASASAVAVADAASATVPMPNDEQVLVGPMLPEQVSVETSNWSGWHTLQRRSALLNQDLQEIVTQTVAIQRVLREP</sequence>
<feature type="domain" description="Integral membrane bound transporter" evidence="9">
    <location>
        <begin position="408"/>
        <end position="529"/>
    </location>
</feature>
<feature type="transmembrane region" description="Helical" evidence="7">
    <location>
        <begin position="143"/>
        <end position="163"/>
    </location>
</feature>
<comment type="subcellular location">
    <subcellularLocation>
        <location evidence="1">Cell membrane</location>
        <topology evidence="1">Multi-pass membrane protein</topology>
    </subcellularLocation>
</comment>
<comment type="similarity">
    <text evidence="6">Belongs to the YccS/YhfK family.</text>
</comment>
<evidence type="ECO:0000256" key="1">
    <source>
        <dbReference type="ARBA" id="ARBA00004651"/>
    </source>
</evidence>
<dbReference type="InterPro" id="IPR032692">
    <property type="entry name" value="YccS_N"/>
</dbReference>
<proteinExistence type="inferred from homology"/>
<comment type="caution">
    <text evidence="10">The sequence shown here is derived from an EMBL/GenBank/DDBJ whole genome shotgun (WGS) entry which is preliminary data.</text>
</comment>
<keyword evidence="4 7" id="KW-1133">Transmembrane helix</keyword>
<feature type="transmembrane region" description="Helical" evidence="7">
    <location>
        <begin position="444"/>
        <end position="461"/>
    </location>
</feature>
<keyword evidence="11" id="KW-1185">Reference proteome</keyword>
<evidence type="ECO:0000313" key="11">
    <source>
        <dbReference type="Proteomes" id="UP001629246"/>
    </source>
</evidence>
<dbReference type="Pfam" id="PF13515">
    <property type="entry name" value="FUSC_2"/>
    <property type="match status" value="1"/>
</dbReference>
<keyword evidence="3 7" id="KW-0812">Transmembrane</keyword>
<evidence type="ECO:0000313" key="10">
    <source>
        <dbReference type="EMBL" id="MFL9924993.1"/>
    </source>
</evidence>
<evidence type="ECO:0000256" key="6">
    <source>
        <dbReference type="ARBA" id="ARBA00043993"/>
    </source>
</evidence>
<dbReference type="Pfam" id="PF12805">
    <property type="entry name" value="FUSC-like"/>
    <property type="match status" value="1"/>
</dbReference>
<keyword evidence="2" id="KW-1003">Cell membrane</keyword>
<protein>
    <submittedName>
        <fullName evidence="10">FUSC family membrane protein</fullName>
    </submittedName>
</protein>
<dbReference type="InterPro" id="IPR049453">
    <property type="entry name" value="Memb_transporter_dom"/>
</dbReference>
<name>A0ABW9A7W5_9BURK</name>
<evidence type="ECO:0000256" key="3">
    <source>
        <dbReference type="ARBA" id="ARBA00022692"/>
    </source>
</evidence>
<evidence type="ECO:0000259" key="9">
    <source>
        <dbReference type="Pfam" id="PF13515"/>
    </source>
</evidence>